<dbReference type="PANTHER" id="PTHR45626:SF22">
    <property type="entry name" value="DNA REPAIR PROTEIN RAD5"/>
    <property type="match status" value="1"/>
</dbReference>
<protein>
    <submittedName>
        <fullName evidence="7">Uncharacterized protein</fullName>
    </submittedName>
</protein>
<feature type="domain" description="Helicase ATP-binding" evidence="5">
    <location>
        <begin position="824"/>
        <end position="1045"/>
    </location>
</feature>
<sequence length="1944" mass="216567">MMNQIISTSATATQQIADSFNQALAVKPVPFGSEQLMSKMYVTGKARRHYETLAVFSASTVARIYAAFDLLNYIIRNGAEFEDILEVAPEEFTKRVQQYVDMSTNKIQVLLNSGKLSREIKTALAENLSNTSGAIIENSTVYPGGKDIIMSGTPCPQSPAAGAGNFNVTNSQGSDRPRVDNDSNFEQMNIQVYSSDIAQAAINAAKTLYKDIFGEARTNANVFQTKVVRIPLGKDWSIYNAALRGVHPKMHNLDINLFRNLDKDVVDALGDFMTLGLRSIPGKQMIDRKLEAMKISHDYPLEFNEVAIATDIRAEGGLIVNLSKEMVEYISQGADTQTMCLYRWFQGWTSYYFRISGSTRTGITRAARIPRYVTSATGLPALKQLREKFGYAVHDVVADENDLTIMPNGTLSVLPRREDIDVEMVRNYETELNRVLEHLFAKGVPLSTEHQTLRTNIFAIQNGNLDFDNSMQAEAKSLTRFSNVCIGVDPDFALVVNTSNGGGLSVNETRTVGMKAPNSLDVADMLGYDFAEPGETPNFRSASNVIRNIMSNQSSGNMTSYRVANDLLLQAAKLEAAKGKLIDSVNDKTIVFTTTEDSEVDGLVSIIAQTVAAYSFAFNHKLVPDLPTLIKQARAAIGMDAENASLTESSLDNNLYAGLIENDFTLAQGDSGLIAMRIMLRVLNDASGLRGSNMVATTVTEMSGDIAGAMESLPNHTHYFVMGQTAKISDMARLNNYFGGALYRELAAAIGNADRKKLFSSLVESDEAPGAERLQQIILPFSKMYSAVIPKSLEIFESAETEIERLKPDQGITIEDIRIPGLKAGAALLPHQVEAHKTLRRRPRYATVFIAPGGGKTIIGLSDIAATIQELNDLGEENIRPLIICPTNLVSNWCDDLHKIADGWNAVPITSDTVNSWGEDRMYDVIKQAPQNTLFIVGLSFLQTGTFNVDIGGVRVRVRGAVEFVNRFNFSYVMLDESHKVKNFSGGQSGSQVHFNTKAVFTAPSVRYARIATGTLVTDRVRDIVGQAALMTPAMFGDSLDVAYDGAKDDIEMIRRAHSRMSNHTAFISFKRKNWAFMLPNPIDTFIQVEIDDPTVPNSSLHQEVYNAMYAQVLEKLQEAANNAKRRAASAGEDDEEDGAEATASDDIDEDDIEEGDDLGALLAGNADLNMYFQRMEMMLTDPMGDDVARLTFENAGVTKFVSAKVLTIIERIRKHFEVQPERDPLVKEQQIFNWTQGVTPRELDMAVYQGQKYLARKQSEEFQRQTLPPSMVPPPEDPDYWKPEVQGKLIVFTRYTRAANAIYNSLPENYKKVAVVYHGEVGKLGQNKEANLDAFKTDDRVQILIANEQAISEGHNMQMGSRIIRCDTPWSPGTYDQSTARIFRPDVAAAVLDENGKPGDMKREAVFIDWVMTNKTLEVGKVARLMWKTLEKTRFDEKGNQRYEKLDQYQLAPIKMNASLLIDNNTMEDFKPYFLAKRDLNDIEAQEFQEMRKTTIAAMQPLPATPALRDFRIMEQVPIVANQKIPDRHNWGLERLLDWARNQNFSSGENVKDALNRAPVVTEFGNGIIVSVTVRTADGKLRADSPISTVRVRLAGGEEIVTVPANKVHYAGKVSPADLKRFFEVRKPWATAKDRKRVEAEAKRVEVEDTVTDETQTADSKATEKKVEAQERKNARVTQRKANKEEGKPINEGVEQAAARVRRRKAAELPPLDNKVRKAVRGTAVTLDDGTDMSLELTPTVYNGFVALYADATDPDAKALKDFEFTEFGDYVYIDCAYYSDFEKFLDFIEAKKLDFDGPSSRRLEFVQDFFDESTPKLSFNYQLAVKAQSQLKQFFQIRHTSAKDVKHIKAYPMVMEDRLRIMFDLATNPKVKRFVGTKIPNTRKFGTFSLSSGMWISFVKNVAGAKARINRIQKAGYSIPNMKQCLAALTKLKLTASKDKSV</sequence>
<evidence type="ECO:0000256" key="1">
    <source>
        <dbReference type="ARBA" id="ARBA00022741"/>
    </source>
</evidence>
<dbReference type="Pfam" id="PF00271">
    <property type="entry name" value="Helicase_C"/>
    <property type="match status" value="1"/>
</dbReference>
<name>A0AAE7WSC4_9CAUD</name>
<keyword evidence="2" id="KW-0378">Hydrolase</keyword>
<dbReference type="InterPro" id="IPR014001">
    <property type="entry name" value="Helicase_ATP-bd"/>
</dbReference>
<dbReference type="GO" id="GO:0005524">
    <property type="term" value="F:ATP binding"/>
    <property type="evidence" value="ECO:0007669"/>
    <property type="project" value="UniProtKB-KW"/>
</dbReference>
<dbReference type="SMART" id="SM00487">
    <property type="entry name" value="DEXDc"/>
    <property type="match status" value="1"/>
</dbReference>
<evidence type="ECO:0000256" key="4">
    <source>
        <dbReference type="SAM" id="MobiDB-lite"/>
    </source>
</evidence>
<feature type="region of interest" description="Disordered" evidence="4">
    <location>
        <begin position="1648"/>
        <end position="1691"/>
    </location>
</feature>
<feature type="compositionally biased region" description="Basic and acidic residues" evidence="4">
    <location>
        <begin position="1662"/>
        <end position="1675"/>
    </location>
</feature>
<dbReference type="GO" id="GO:0016787">
    <property type="term" value="F:hydrolase activity"/>
    <property type="evidence" value="ECO:0007669"/>
    <property type="project" value="UniProtKB-KW"/>
</dbReference>
<dbReference type="SMART" id="SM00490">
    <property type="entry name" value="HELICc"/>
    <property type="match status" value="1"/>
</dbReference>
<dbReference type="Proteomes" id="UP000827609">
    <property type="component" value="Segment"/>
</dbReference>
<evidence type="ECO:0000259" key="6">
    <source>
        <dbReference type="SMART" id="SM00490"/>
    </source>
</evidence>
<dbReference type="Gene3D" id="3.40.50.300">
    <property type="entry name" value="P-loop containing nucleotide triphosphate hydrolases"/>
    <property type="match status" value="1"/>
</dbReference>
<dbReference type="PANTHER" id="PTHR45626">
    <property type="entry name" value="TRANSCRIPTION TERMINATION FACTOR 2-RELATED"/>
    <property type="match status" value="1"/>
</dbReference>
<dbReference type="InterPro" id="IPR050628">
    <property type="entry name" value="SNF2_RAD54_helicase_TF"/>
</dbReference>
<dbReference type="EMBL" id="MZ475896">
    <property type="protein sequence ID" value="QYW04851.1"/>
    <property type="molecule type" value="Genomic_DNA"/>
</dbReference>
<organism evidence="7 8">
    <name type="scientific">Erwinia phage pEa_SNUABM_7</name>
    <dbReference type="NCBI Taxonomy" id="2866695"/>
    <lineage>
        <taxon>Viruses</taxon>
        <taxon>Duplodnaviria</taxon>
        <taxon>Heunggongvirae</taxon>
        <taxon>Uroviricota</taxon>
        <taxon>Caudoviricetes</taxon>
        <taxon>Snuvirus</taxon>
        <taxon>Snuvirus SNUABM7</taxon>
    </lineage>
</organism>
<gene>
    <name evidence="7" type="ORF">pEaSNUABM7_00183</name>
</gene>
<proteinExistence type="predicted"/>
<dbReference type="GO" id="GO:0008094">
    <property type="term" value="F:ATP-dependent activity, acting on DNA"/>
    <property type="evidence" value="ECO:0007669"/>
    <property type="project" value="TreeGrafter"/>
</dbReference>
<evidence type="ECO:0000256" key="2">
    <source>
        <dbReference type="ARBA" id="ARBA00022801"/>
    </source>
</evidence>
<keyword evidence="8" id="KW-1185">Reference proteome</keyword>
<accession>A0AAE7WSC4</accession>
<keyword evidence="1" id="KW-0547">Nucleotide-binding</keyword>
<dbReference type="Gene3D" id="3.40.50.10810">
    <property type="entry name" value="Tandem AAA-ATPase domain"/>
    <property type="match status" value="1"/>
</dbReference>
<dbReference type="CDD" id="cd18793">
    <property type="entry name" value="SF2_C_SNF"/>
    <property type="match status" value="1"/>
</dbReference>
<feature type="compositionally biased region" description="Acidic residues" evidence="4">
    <location>
        <begin position="1132"/>
        <end position="1153"/>
    </location>
</feature>
<dbReference type="InterPro" id="IPR038718">
    <property type="entry name" value="SNF2-like_sf"/>
</dbReference>
<evidence type="ECO:0000313" key="8">
    <source>
        <dbReference type="Proteomes" id="UP000827609"/>
    </source>
</evidence>
<dbReference type="InterPro" id="IPR027417">
    <property type="entry name" value="P-loop_NTPase"/>
</dbReference>
<keyword evidence="3" id="KW-0067">ATP-binding</keyword>
<dbReference type="InterPro" id="IPR001650">
    <property type="entry name" value="Helicase_C-like"/>
</dbReference>
<reference evidence="7" key="1">
    <citation type="submission" date="2021-06" db="EMBL/GenBank/DDBJ databases">
        <title>Complete genome sequence of Erwinia phage pEa_SNUABM_7.</title>
        <authorList>
            <person name="Kim S.G."/>
            <person name="Park S.C."/>
        </authorList>
    </citation>
    <scope>NUCLEOTIDE SEQUENCE</scope>
</reference>
<evidence type="ECO:0000256" key="3">
    <source>
        <dbReference type="ARBA" id="ARBA00022840"/>
    </source>
</evidence>
<evidence type="ECO:0000259" key="5">
    <source>
        <dbReference type="SMART" id="SM00487"/>
    </source>
</evidence>
<dbReference type="GO" id="GO:0006281">
    <property type="term" value="P:DNA repair"/>
    <property type="evidence" value="ECO:0007669"/>
    <property type="project" value="TreeGrafter"/>
</dbReference>
<dbReference type="InterPro" id="IPR049730">
    <property type="entry name" value="SNF2/RAD54-like_C"/>
</dbReference>
<feature type="region of interest" description="Disordered" evidence="4">
    <location>
        <begin position="1124"/>
        <end position="1153"/>
    </location>
</feature>
<dbReference type="InterPro" id="IPR000330">
    <property type="entry name" value="SNF2_N"/>
</dbReference>
<evidence type="ECO:0000313" key="7">
    <source>
        <dbReference type="EMBL" id="QYW04851.1"/>
    </source>
</evidence>
<dbReference type="SUPFAM" id="SSF52540">
    <property type="entry name" value="P-loop containing nucleoside triphosphate hydrolases"/>
    <property type="match status" value="2"/>
</dbReference>
<feature type="domain" description="Helicase C-terminal" evidence="6">
    <location>
        <begin position="1301"/>
        <end position="1387"/>
    </location>
</feature>
<dbReference type="Pfam" id="PF00176">
    <property type="entry name" value="SNF2-rel_dom"/>
    <property type="match status" value="1"/>
</dbReference>